<feature type="domain" description="SH2" evidence="3">
    <location>
        <begin position="62"/>
        <end position="101"/>
    </location>
</feature>
<sequence length="101" mass="10875">FSDDAKRNCISQISVSSSASSVVVELDLSTSSTQSGTLVLPLPNRSESLTPPKEPHLKSAPWFQAGIPREIALEVLSREPEGAFMVRESTSKPGCYALSLR</sequence>
<evidence type="ECO:0000256" key="1">
    <source>
        <dbReference type="PROSITE-ProRule" id="PRU00191"/>
    </source>
</evidence>
<dbReference type="PANTHER" id="PTHR15832">
    <property type="entry name" value="SHC (SRC HOMOLOGY DOMAIN C-TERMINAL) ADAPTOR HOMOLOG"/>
    <property type="match status" value="1"/>
</dbReference>
<dbReference type="Proteomes" id="UP001497623">
    <property type="component" value="Unassembled WGS sequence"/>
</dbReference>
<accession>A0AAV2RLT4</accession>
<evidence type="ECO:0000313" key="5">
    <source>
        <dbReference type="Proteomes" id="UP001497623"/>
    </source>
</evidence>
<keyword evidence="5" id="KW-1185">Reference proteome</keyword>
<proteinExistence type="predicted"/>
<dbReference type="SUPFAM" id="SSF55550">
    <property type="entry name" value="SH2 domain"/>
    <property type="match status" value="1"/>
</dbReference>
<gene>
    <name evidence="4" type="ORF">MNOR_LOCUS26856</name>
</gene>
<name>A0AAV2RLT4_MEGNR</name>
<evidence type="ECO:0000313" key="4">
    <source>
        <dbReference type="EMBL" id="CAL4131807.1"/>
    </source>
</evidence>
<feature type="region of interest" description="Disordered" evidence="2">
    <location>
        <begin position="30"/>
        <end position="59"/>
    </location>
</feature>
<organism evidence="4 5">
    <name type="scientific">Meganyctiphanes norvegica</name>
    <name type="common">Northern krill</name>
    <name type="synonym">Thysanopoda norvegica</name>
    <dbReference type="NCBI Taxonomy" id="48144"/>
    <lineage>
        <taxon>Eukaryota</taxon>
        <taxon>Metazoa</taxon>
        <taxon>Ecdysozoa</taxon>
        <taxon>Arthropoda</taxon>
        <taxon>Crustacea</taxon>
        <taxon>Multicrustacea</taxon>
        <taxon>Malacostraca</taxon>
        <taxon>Eumalacostraca</taxon>
        <taxon>Eucarida</taxon>
        <taxon>Euphausiacea</taxon>
        <taxon>Euphausiidae</taxon>
        <taxon>Meganyctiphanes</taxon>
    </lineage>
</organism>
<reference evidence="4 5" key="1">
    <citation type="submission" date="2024-05" db="EMBL/GenBank/DDBJ databases">
        <authorList>
            <person name="Wallberg A."/>
        </authorList>
    </citation>
    <scope>NUCLEOTIDE SEQUENCE [LARGE SCALE GENOMIC DNA]</scope>
</reference>
<comment type="caution">
    <text evidence="4">The sequence shown here is derived from an EMBL/GenBank/DDBJ whole genome shotgun (WGS) entry which is preliminary data.</text>
</comment>
<dbReference type="PROSITE" id="PS50001">
    <property type="entry name" value="SH2"/>
    <property type="match status" value="1"/>
</dbReference>
<dbReference type="CDD" id="cd00173">
    <property type="entry name" value="SH2"/>
    <property type="match status" value="1"/>
</dbReference>
<feature type="non-terminal residue" evidence="4">
    <location>
        <position position="1"/>
    </location>
</feature>
<dbReference type="InterPro" id="IPR036860">
    <property type="entry name" value="SH2_dom_sf"/>
</dbReference>
<dbReference type="Gene3D" id="3.30.505.10">
    <property type="entry name" value="SH2 domain"/>
    <property type="match status" value="1"/>
</dbReference>
<dbReference type="AlphaFoldDB" id="A0AAV2RLT4"/>
<dbReference type="PANTHER" id="PTHR15832:SF2">
    <property type="entry name" value="SH2 DOMAIN-CONTAINING PROTEIN"/>
    <property type="match status" value="1"/>
</dbReference>
<evidence type="ECO:0000259" key="3">
    <source>
        <dbReference type="PROSITE" id="PS50001"/>
    </source>
</evidence>
<feature type="non-terminal residue" evidence="4">
    <location>
        <position position="101"/>
    </location>
</feature>
<evidence type="ECO:0000256" key="2">
    <source>
        <dbReference type="SAM" id="MobiDB-lite"/>
    </source>
</evidence>
<keyword evidence="1" id="KW-0727">SH2 domain</keyword>
<dbReference type="PRINTS" id="PR00401">
    <property type="entry name" value="SH2DOMAIN"/>
</dbReference>
<protein>
    <recommendedName>
        <fullName evidence="3">SH2 domain-containing protein</fullName>
    </recommendedName>
</protein>
<dbReference type="Pfam" id="PF00017">
    <property type="entry name" value="SH2"/>
    <property type="match status" value="1"/>
</dbReference>
<dbReference type="InterPro" id="IPR000980">
    <property type="entry name" value="SH2"/>
</dbReference>
<dbReference type="EMBL" id="CAXKWB010027403">
    <property type="protein sequence ID" value="CAL4131807.1"/>
    <property type="molecule type" value="Genomic_DNA"/>
</dbReference>